<dbReference type="WBParaSite" id="PSAMB.scaffold4761size13623.g25105.t1">
    <property type="protein sequence ID" value="PSAMB.scaffold4761size13623.g25105.t1"/>
    <property type="gene ID" value="PSAMB.scaffold4761size13623.g25105"/>
</dbReference>
<protein>
    <submittedName>
        <fullName evidence="3">C2H2-type domain-containing protein</fullName>
    </submittedName>
</protein>
<proteinExistence type="predicted"/>
<evidence type="ECO:0000256" key="1">
    <source>
        <dbReference type="SAM" id="Coils"/>
    </source>
</evidence>
<organism evidence="2 3">
    <name type="scientific">Plectus sambesii</name>
    <dbReference type="NCBI Taxonomy" id="2011161"/>
    <lineage>
        <taxon>Eukaryota</taxon>
        <taxon>Metazoa</taxon>
        <taxon>Ecdysozoa</taxon>
        <taxon>Nematoda</taxon>
        <taxon>Chromadorea</taxon>
        <taxon>Plectida</taxon>
        <taxon>Plectina</taxon>
        <taxon>Plectoidea</taxon>
        <taxon>Plectidae</taxon>
        <taxon>Plectus</taxon>
    </lineage>
</organism>
<evidence type="ECO:0000313" key="3">
    <source>
        <dbReference type="WBParaSite" id="PSAMB.scaffold4761size13623.g25105.t1"/>
    </source>
</evidence>
<evidence type="ECO:0000313" key="2">
    <source>
        <dbReference type="Proteomes" id="UP000887566"/>
    </source>
</evidence>
<dbReference type="AlphaFoldDB" id="A0A914WMT3"/>
<feature type="coiled-coil region" evidence="1">
    <location>
        <begin position="70"/>
        <end position="98"/>
    </location>
</feature>
<keyword evidence="2" id="KW-1185">Reference proteome</keyword>
<name>A0A914WMT3_9BILA</name>
<dbReference type="Proteomes" id="UP000887566">
    <property type="component" value="Unplaced"/>
</dbReference>
<reference evidence="3" key="1">
    <citation type="submission" date="2022-11" db="UniProtKB">
        <authorList>
            <consortium name="WormBaseParasite"/>
        </authorList>
    </citation>
    <scope>IDENTIFICATION</scope>
</reference>
<sequence length="155" mass="18142">MAETSDETRPFCQHQESVDDPLDNSICKCLHCGKVLEKTKEMLHHAAEKGKHIAQNVADSLSSYVSDEDILEAVEKIKELEQEEKEHLEKETALYEKKVRARTPDSIDLLHEEQMDEHDVRLDIFKRKTKAIERLTYLRNKRIEQDQQLAAEKRM</sequence>
<keyword evidence="1" id="KW-0175">Coiled coil</keyword>
<accession>A0A914WMT3</accession>